<dbReference type="InterPro" id="IPR012946">
    <property type="entry name" value="X8"/>
</dbReference>
<keyword evidence="1" id="KW-0732">Signal</keyword>
<dbReference type="PANTHER" id="PTHR31044:SF52">
    <property type="entry name" value="OS01G0631500 PROTEIN"/>
    <property type="match status" value="1"/>
</dbReference>
<proteinExistence type="predicted"/>
<evidence type="ECO:0000313" key="4">
    <source>
        <dbReference type="EMBL" id="KAG5544762.1"/>
    </source>
</evidence>
<keyword evidence="5" id="KW-1185">Reference proteome</keyword>
<comment type="caution">
    <text evidence="4">The sequence shown here is derived from an EMBL/GenBank/DDBJ whole genome shotgun (WGS) entry which is preliminary data.</text>
</comment>
<dbReference type="EMBL" id="JACTNZ010000006">
    <property type="protein sequence ID" value="KAG5544762.1"/>
    <property type="molecule type" value="Genomic_DNA"/>
</dbReference>
<organism evidence="4 5">
    <name type="scientific">Rhododendron griersonianum</name>
    <dbReference type="NCBI Taxonomy" id="479676"/>
    <lineage>
        <taxon>Eukaryota</taxon>
        <taxon>Viridiplantae</taxon>
        <taxon>Streptophyta</taxon>
        <taxon>Embryophyta</taxon>
        <taxon>Tracheophyta</taxon>
        <taxon>Spermatophyta</taxon>
        <taxon>Magnoliopsida</taxon>
        <taxon>eudicotyledons</taxon>
        <taxon>Gunneridae</taxon>
        <taxon>Pentapetalae</taxon>
        <taxon>asterids</taxon>
        <taxon>Ericales</taxon>
        <taxon>Ericaceae</taxon>
        <taxon>Ericoideae</taxon>
        <taxon>Rhodoreae</taxon>
        <taxon>Rhododendron</taxon>
    </lineage>
</organism>
<reference evidence="4 5" key="1">
    <citation type="submission" date="2020-08" db="EMBL/GenBank/DDBJ databases">
        <title>Plant Genome Project.</title>
        <authorList>
            <person name="Zhang R.-G."/>
        </authorList>
    </citation>
    <scope>NUCLEOTIDE SEQUENCE [LARGE SCALE GENOMIC DNA]</scope>
    <source>
        <strain evidence="4">WSP0</strain>
        <tissue evidence="4">Leaf</tissue>
    </source>
</reference>
<dbReference type="Gene3D" id="1.20.58.1040">
    <property type="match status" value="1"/>
</dbReference>
<dbReference type="FunFam" id="1.20.58.1040:FF:000007">
    <property type="entry name" value="PLASMODESMATA CALLOSE-BINDING PROTEIN 2"/>
    <property type="match status" value="1"/>
</dbReference>
<dbReference type="Pfam" id="PF07983">
    <property type="entry name" value="X8"/>
    <property type="match status" value="1"/>
</dbReference>
<dbReference type="Proteomes" id="UP000823749">
    <property type="component" value="Chromosome 6"/>
</dbReference>
<evidence type="ECO:0000256" key="1">
    <source>
        <dbReference type="ARBA" id="ARBA00022729"/>
    </source>
</evidence>
<evidence type="ECO:0000259" key="3">
    <source>
        <dbReference type="SMART" id="SM00768"/>
    </source>
</evidence>
<feature type="compositionally biased region" description="Low complexity" evidence="2">
    <location>
        <begin position="147"/>
        <end position="170"/>
    </location>
</feature>
<dbReference type="AlphaFoldDB" id="A0AAV6JX61"/>
<dbReference type="PANTHER" id="PTHR31044">
    <property type="entry name" value="BETA-1,3 GLUCANASE"/>
    <property type="match status" value="1"/>
</dbReference>
<dbReference type="GO" id="GO:0009506">
    <property type="term" value="C:plasmodesma"/>
    <property type="evidence" value="ECO:0007669"/>
    <property type="project" value="UniProtKB-ARBA"/>
</dbReference>
<feature type="region of interest" description="Disordered" evidence="2">
    <location>
        <begin position="141"/>
        <end position="170"/>
    </location>
</feature>
<feature type="domain" description="X8" evidence="3">
    <location>
        <begin position="173"/>
        <end position="257"/>
    </location>
</feature>
<evidence type="ECO:0000313" key="5">
    <source>
        <dbReference type="Proteomes" id="UP000823749"/>
    </source>
</evidence>
<accession>A0AAV6JX61</accession>
<gene>
    <name evidence="4" type="ORF">RHGRI_017265</name>
</gene>
<name>A0AAV6JX61_9ERIC</name>
<evidence type="ECO:0000256" key="2">
    <source>
        <dbReference type="SAM" id="MobiDB-lite"/>
    </source>
</evidence>
<dbReference type="InterPro" id="IPR044788">
    <property type="entry name" value="X8_dom_prot"/>
</dbReference>
<protein>
    <recommendedName>
        <fullName evidence="3">X8 domain-containing protein</fullName>
    </recommendedName>
</protein>
<dbReference type="SMART" id="SM00768">
    <property type="entry name" value="X8"/>
    <property type="match status" value="1"/>
</dbReference>
<sequence length="318" mass="33524">MGCELDWAVDHRMGRTPRDVVFKVAFSAALYHIVYGKKGTRVFQQREPNFHCTFPAIAAKNCQNRWGSDNIATSLATRWRGSGLTERQSVLAHKKQISHDEELLFSASISTTQADITTPLPTVPTTNPSTPTPTFPVVNPAVSNPDSPGTATATTNNPVTTPATTSPASSGGSWCVASQSASQTALQVALDYACGYGGADCSAIQSSGGCYQPNTIRDHASYAFNSYYQKNPVPNSCNFGGTAVITSTDPSNGTCQYQSTSTSSSVLNTTNSSGSTVFGAGPSNPTGSAAAMPRPGFSILTLLVMIVLAKNHPYFICK</sequence>